<dbReference type="AlphaFoldDB" id="A0A2P6RZC8"/>
<sequence>MQIRFAFFILIFYFSFLLICFSSYFRKFHPYMLKCFIACLFLITLRTMQYLSVGEGIYTFILSHIY</sequence>
<name>A0A2P6RZC8_ROSCH</name>
<keyword evidence="1" id="KW-0472">Membrane</keyword>
<gene>
    <name evidence="2" type="ORF">RchiOBHm_Chr2g0148021</name>
</gene>
<keyword evidence="1" id="KW-0812">Transmembrane</keyword>
<keyword evidence="3" id="KW-1185">Reference proteome</keyword>
<dbReference type="Proteomes" id="UP000238479">
    <property type="component" value="Chromosome 2"/>
</dbReference>
<protein>
    <submittedName>
        <fullName evidence="2">Uncharacterized protein</fullName>
    </submittedName>
</protein>
<reference evidence="2 3" key="1">
    <citation type="journal article" date="2018" name="Nat. Genet.">
        <title>The Rosa genome provides new insights in the design of modern roses.</title>
        <authorList>
            <person name="Bendahmane M."/>
        </authorList>
    </citation>
    <scope>NUCLEOTIDE SEQUENCE [LARGE SCALE GENOMIC DNA]</scope>
    <source>
        <strain evidence="3">cv. Old Blush</strain>
    </source>
</reference>
<evidence type="ECO:0000313" key="3">
    <source>
        <dbReference type="Proteomes" id="UP000238479"/>
    </source>
</evidence>
<dbReference type="EMBL" id="PDCK01000040">
    <property type="protein sequence ID" value="PRQ51760.1"/>
    <property type="molecule type" value="Genomic_DNA"/>
</dbReference>
<evidence type="ECO:0000256" key="1">
    <source>
        <dbReference type="SAM" id="Phobius"/>
    </source>
</evidence>
<evidence type="ECO:0000313" key="2">
    <source>
        <dbReference type="EMBL" id="PRQ51760.1"/>
    </source>
</evidence>
<comment type="caution">
    <text evidence="2">The sequence shown here is derived from an EMBL/GenBank/DDBJ whole genome shotgun (WGS) entry which is preliminary data.</text>
</comment>
<keyword evidence="1" id="KW-1133">Transmembrane helix</keyword>
<organism evidence="2 3">
    <name type="scientific">Rosa chinensis</name>
    <name type="common">China rose</name>
    <dbReference type="NCBI Taxonomy" id="74649"/>
    <lineage>
        <taxon>Eukaryota</taxon>
        <taxon>Viridiplantae</taxon>
        <taxon>Streptophyta</taxon>
        <taxon>Embryophyta</taxon>
        <taxon>Tracheophyta</taxon>
        <taxon>Spermatophyta</taxon>
        <taxon>Magnoliopsida</taxon>
        <taxon>eudicotyledons</taxon>
        <taxon>Gunneridae</taxon>
        <taxon>Pentapetalae</taxon>
        <taxon>rosids</taxon>
        <taxon>fabids</taxon>
        <taxon>Rosales</taxon>
        <taxon>Rosaceae</taxon>
        <taxon>Rosoideae</taxon>
        <taxon>Rosoideae incertae sedis</taxon>
        <taxon>Rosa</taxon>
    </lineage>
</organism>
<accession>A0A2P6RZC8</accession>
<feature type="transmembrane region" description="Helical" evidence="1">
    <location>
        <begin position="5"/>
        <end position="25"/>
    </location>
</feature>
<proteinExistence type="predicted"/>
<dbReference type="Gramene" id="PRQ51760">
    <property type="protein sequence ID" value="PRQ51760"/>
    <property type="gene ID" value="RchiOBHm_Chr2g0148021"/>
</dbReference>